<proteinExistence type="predicted"/>
<dbReference type="Proteomes" id="UP000007054">
    <property type="component" value="Chromosome"/>
</dbReference>
<dbReference type="Pfam" id="PF00155">
    <property type="entry name" value="Aminotran_1_2"/>
    <property type="match status" value="1"/>
</dbReference>
<dbReference type="PATRIC" id="fig|213810.4.peg.1869"/>
<dbReference type="Gene3D" id="3.40.640.10">
    <property type="entry name" value="Type I PLP-dependent aspartate aminotransferase-like (Major domain)"/>
    <property type="match status" value="1"/>
</dbReference>
<evidence type="ECO:0000313" key="7">
    <source>
        <dbReference type="Proteomes" id="UP000007054"/>
    </source>
</evidence>
<evidence type="ECO:0000259" key="5">
    <source>
        <dbReference type="Pfam" id="PF00155"/>
    </source>
</evidence>
<keyword evidence="7" id="KW-1185">Reference proteome</keyword>
<dbReference type="InterPro" id="IPR015421">
    <property type="entry name" value="PyrdxlP-dep_Trfase_major"/>
</dbReference>
<reference evidence="6" key="1">
    <citation type="submission" date="2010-03" db="EMBL/GenBank/DDBJ databases">
        <title>The genome sequence of Ruminococcus sp. 18P13.</title>
        <authorList>
            <consortium name="metaHIT consortium -- http://www.metahit.eu/"/>
            <person name="Pajon A."/>
            <person name="Turner K."/>
            <person name="Parkhill J."/>
            <person name="Bernalier A."/>
        </authorList>
    </citation>
    <scope>NUCLEOTIDE SEQUENCE [LARGE SCALE GENOMIC DNA]</scope>
    <source>
        <strain evidence="6">Type strain: 18P13</strain>
    </source>
</reference>
<evidence type="ECO:0000256" key="2">
    <source>
        <dbReference type="ARBA" id="ARBA00022576"/>
    </source>
</evidence>
<evidence type="ECO:0000256" key="1">
    <source>
        <dbReference type="ARBA" id="ARBA00001933"/>
    </source>
</evidence>
<dbReference type="InterPro" id="IPR015424">
    <property type="entry name" value="PyrdxlP-dep_Trfase"/>
</dbReference>
<dbReference type="GO" id="GO:0004400">
    <property type="term" value="F:histidinol-phosphate transaminase activity"/>
    <property type="evidence" value="ECO:0007669"/>
    <property type="project" value="UniProtKB-EC"/>
</dbReference>
<name>D4LEG0_RUMC1</name>
<gene>
    <name evidence="6" type="ordered locus">RUM_19700</name>
</gene>
<dbReference type="HOGENOM" id="CLU_017584_3_1_9"/>
<dbReference type="OrthoDB" id="9813612at2"/>
<organism evidence="6 7">
    <name type="scientific">Ruminococcus champanellensis (strain DSM 18848 / JCM 17042 / KCTC 15320 / 18P13)</name>
    <dbReference type="NCBI Taxonomy" id="213810"/>
    <lineage>
        <taxon>Bacteria</taxon>
        <taxon>Bacillati</taxon>
        <taxon>Bacillota</taxon>
        <taxon>Clostridia</taxon>
        <taxon>Eubacteriales</taxon>
        <taxon>Oscillospiraceae</taxon>
        <taxon>Ruminococcus</taxon>
    </lineage>
</organism>
<accession>D4LEG0</accession>
<evidence type="ECO:0000313" key="6">
    <source>
        <dbReference type="EMBL" id="CBL18005.1"/>
    </source>
</evidence>
<dbReference type="SUPFAM" id="SSF53383">
    <property type="entry name" value="PLP-dependent transferases"/>
    <property type="match status" value="1"/>
</dbReference>
<evidence type="ECO:0000256" key="4">
    <source>
        <dbReference type="ARBA" id="ARBA00022898"/>
    </source>
</evidence>
<keyword evidence="4" id="KW-0663">Pyridoxal phosphate</keyword>
<evidence type="ECO:0000256" key="3">
    <source>
        <dbReference type="ARBA" id="ARBA00022679"/>
    </source>
</evidence>
<dbReference type="AlphaFoldDB" id="D4LEG0"/>
<feature type="domain" description="Aminotransferase class I/classII large" evidence="5">
    <location>
        <begin position="23"/>
        <end position="346"/>
    </location>
</feature>
<dbReference type="InterPro" id="IPR004839">
    <property type="entry name" value="Aminotransferase_I/II_large"/>
</dbReference>
<dbReference type="KEGG" id="rch:RUM_19700"/>
<dbReference type="BioCyc" id="RCHA213810:RUM_RS09560-MONOMER"/>
<reference evidence="6" key="2">
    <citation type="submission" date="2010-03" db="EMBL/GenBank/DDBJ databases">
        <authorList>
            <person name="Pajon A."/>
        </authorList>
    </citation>
    <scope>NUCLEOTIDE SEQUENCE</scope>
    <source>
        <strain evidence="6">Type strain: 18P13</strain>
    </source>
</reference>
<dbReference type="InterPro" id="IPR015422">
    <property type="entry name" value="PyrdxlP-dep_Trfase_small"/>
</dbReference>
<dbReference type="Gene3D" id="3.90.1150.10">
    <property type="entry name" value="Aspartate Aminotransferase, domain 1"/>
    <property type="match status" value="1"/>
</dbReference>
<protein>
    <submittedName>
        <fullName evidence="6">Histidinol-phosphate/aromatic aminotransferase and cobyric acid decarboxylase</fullName>
        <ecNumber evidence="6">2.6.1.9</ecNumber>
    </submittedName>
</protein>
<sequence length="360" mass="40364">MQYQLNQKLADLVPYDPIQGTYQIRLDANESYISLPGELRRQIGEAVAALPLNRYPDPLSQKVNEAFAAYYGLNPDCITSGNGSDELISIITSCFLESDDTIVTLEHDFSMYAFYSSLYELKVEVCPKRQDLTIDVDRLIAFCKETHAKAVVFSNPCNPTSLGLGRTEIRRLLNALDCLVILDEAYMDFWDQSMLPELSAYDNCIILKTCSKALGLAGIRLGFAVAGKTITRALRAAKSPYNTDMIAQTIGTILLQQPDYLHACTAQITERAKQLYRGITQLQSKYPNILEQVYNSRTNFVYVRTSYDAQLYQMLLDASIAIRRFRGFLRICTGSSEENAALLEALTQSLQTLSAKEESL</sequence>
<dbReference type="RefSeq" id="WP_015558911.1">
    <property type="nucleotide sequence ID" value="NC_021039.1"/>
</dbReference>
<dbReference type="EMBL" id="FP929052">
    <property type="protein sequence ID" value="CBL18005.1"/>
    <property type="molecule type" value="Genomic_DNA"/>
</dbReference>
<comment type="cofactor">
    <cofactor evidence="1">
        <name>pyridoxal 5'-phosphate</name>
        <dbReference type="ChEBI" id="CHEBI:597326"/>
    </cofactor>
</comment>
<keyword evidence="2 6" id="KW-0032">Aminotransferase</keyword>
<dbReference type="GO" id="GO:0030170">
    <property type="term" value="F:pyridoxal phosphate binding"/>
    <property type="evidence" value="ECO:0007669"/>
    <property type="project" value="InterPro"/>
</dbReference>
<dbReference type="PANTHER" id="PTHR42885">
    <property type="entry name" value="HISTIDINOL-PHOSPHATE AMINOTRANSFERASE-RELATED"/>
    <property type="match status" value="1"/>
</dbReference>
<keyword evidence="3 6" id="KW-0808">Transferase</keyword>
<dbReference type="STRING" id="213810.RUM_19700"/>
<dbReference type="GeneID" id="83156639"/>
<dbReference type="CDD" id="cd00609">
    <property type="entry name" value="AAT_like"/>
    <property type="match status" value="1"/>
</dbReference>
<dbReference type="EC" id="2.6.1.9" evidence="6"/>
<dbReference type="PANTHER" id="PTHR42885:SF2">
    <property type="entry name" value="HISTIDINOL-PHOSPHATE AMINOTRANSFERASE"/>
    <property type="match status" value="1"/>
</dbReference>